<protein>
    <submittedName>
        <fullName evidence="1">Uncharacterized protein</fullName>
    </submittedName>
</protein>
<name>A0AAV5WKP1_9BILA</name>
<reference evidence="1" key="1">
    <citation type="submission" date="2023-10" db="EMBL/GenBank/DDBJ databases">
        <title>Genome assembly of Pristionchus species.</title>
        <authorList>
            <person name="Yoshida K."/>
            <person name="Sommer R.J."/>
        </authorList>
    </citation>
    <scope>NUCLEOTIDE SEQUENCE</scope>
    <source>
        <strain evidence="1">RS5133</strain>
    </source>
</reference>
<comment type="caution">
    <text evidence="1">The sequence shown here is derived from an EMBL/GenBank/DDBJ whole genome shotgun (WGS) entry which is preliminary data.</text>
</comment>
<dbReference type="AlphaFoldDB" id="A0AAV5WKP1"/>
<sequence length="90" mass="10347">MSLYTSTLECGNDKTCLAPDSTSYTCSLNMQLEARYIEFFEKIDNVTCEGNRFVAAMSNLNEKKYIPLQFRCSKHRDLCTERNPIVSECD</sequence>
<evidence type="ECO:0000313" key="2">
    <source>
        <dbReference type="Proteomes" id="UP001432322"/>
    </source>
</evidence>
<feature type="non-terminal residue" evidence="1">
    <location>
        <position position="90"/>
    </location>
</feature>
<accession>A0AAV5WKP1</accession>
<keyword evidence="2" id="KW-1185">Reference proteome</keyword>
<dbReference type="EMBL" id="BTSY01000005">
    <property type="protein sequence ID" value="GMT30868.1"/>
    <property type="molecule type" value="Genomic_DNA"/>
</dbReference>
<organism evidence="1 2">
    <name type="scientific">Pristionchus fissidentatus</name>
    <dbReference type="NCBI Taxonomy" id="1538716"/>
    <lineage>
        <taxon>Eukaryota</taxon>
        <taxon>Metazoa</taxon>
        <taxon>Ecdysozoa</taxon>
        <taxon>Nematoda</taxon>
        <taxon>Chromadorea</taxon>
        <taxon>Rhabditida</taxon>
        <taxon>Rhabditina</taxon>
        <taxon>Diplogasteromorpha</taxon>
        <taxon>Diplogasteroidea</taxon>
        <taxon>Neodiplogasteridae</taxon>
        <taxon>Pristionchus</taxon>
    </lineage>
</organism>
<gene>
    <name evidence="1" type="ORF">PFISCL1PPCAC_22165</name>
</gene>
<evidence type="ECO:0000313" key="1">
    <source>
        <dbReference type="EMBL" id="GMT30868.1"/>
    </source>
</evidence>
<proteinExistence type="predicted"/>
<dbReference type="Proteomes" id="UP001432322">
    <property type="component" value="Unassembled WGS sequence"/>
</dbReference>